<accession>A0AAN6ZL98</accession>
<dbReference type="GeneID" id="87814383"/>
<feature type="transmembrane region" description="Helical" evidence="2">
    <location>
        <begin position="125"/>
        <end position="143"/>
    </location>
</feature>
<reference evidence="3" key="1">
    <citation type="journal article" date="2023" name="Mol. Phylogenet. Evol.">
        <title>Genome-scale phylogeny and comparative genomics of the fungal order Sordariales.</title>
        <authorList>
            <person name="Hensen N."/>
            <person name="Bonometti L."/>
            <person name="Westerberg I."/>
            <person name="Brannstrom I.O."/>
            <person name="Guillou S."/>
            <person name="Cros-Aarteil S."/>
            <person name="Calhoun S."/>
            <person name="Haridas S."/>
            <person name="Kuo A."/>
            <person name="Mondo S."/>
            <person name="Pangilinan J."/>
            <person name="Riley R."/>
            <person name="LaButti K."/>
            <person name="Andreopoulos B."/>
            <person name="Lipzen A."/>
            <person name="Chen C."/>
            <person name="Yan M."/>
            <person name="Daum C."/>
            <person name="Ng V."/>
            <person name="Clum A."/>
            <person name="Steindorff A."/>
            <person name="Ohm R.A."/>
            <person name="Martin F."/>
            <person name="Silar P."/>
            <person name="Natvig D.O."/>
            <person name="Lalanne C."/>
            <person name="Gautier V."/>
            <person name="Ament-Velasquez S.L."/>
            <person name="Kruys A."/>
            <person name="Hutchinson M.I."/>
            <person name="Powell A.J."/>
            <person name="Barry K."/>
            <person name="Miller A.N."/>
            <person name="Grigoriev I.V."/>
            <person name="Debuchy R."/>
            <person name="Gladieux P."/>
            <person name="Hiltunen Thoren M."/>
            <person name="Johannesson H."/>
        </authorList>
    </citation>
    <scope>NUCLEOTIDE SEQUENCE</scope>
    <source>
        <strain evidence="3">CBS 141.50</strain>
    </source>
</reference>
<sequence>MSSSSEEVGFVDPAVGAEREEGLGGNSFANPDPEGDIAKRVHDLEDWVDEKNFQYAGDKQLLDKTAADVKSLRKTVEQWVAKLGARATSSFGPGSGKGANSEDDIEGAPGAAGLWPLTSGETQTAVAFVALAVFVWLITEAMLHSKRLLDGYGPMFNGGYNGLGSVVVFGTWEKFFFFYGAALYLGQLPLSAIQRAMRRWDERVEGG</sequence>
<reference evidence="3" key="2">
    <citation type="submission" date="2023-05" db="EMBL/GenBank/DDBJ databases">
        <authorList>
            <consortium name="Lawrence Berkeley National Laboratory"/>
            <person name="Steindorff A."/>
            <person name="Hensen N."/>
            <person name="Bonometti L."/>
            <person name="Westerberg I."/>
            <person name="Brannstrom I.O."/>
            <person name="Guillou S."/>
            <person name="Cros-Aarteil S."/>
            <person name="Calhoun S."/>
            <person name="Haridas S."/>
            <person name="Kuo A."/>
            <person name="Mondo S."/>
            <person name="Pangilinan J."/>
            <person name="Riley R."/>
            <person name="Labutti K."/>
            <person name="Andreopoulos B."/>
            <person name="Lipzen A."/>
            <person name="Chen C."/>
            <person name="Yanf M."/>
            <person name="Daum C."/>
            <person name="Ng V."/>
            <person name="Clum A."/>
            <person name="Ohm R."/>
            <person name="Martin F."/>
            <person name="Silar P."/>
            <person name="Natvig D."/>
            <person name="Lalanne C."/>
            <person name="Gautier V."/>
            <person name="Ament-Velasquez S.L."/>
            <person name="Kruys A."/>
            <person name="Hutchinson M.I."/>
            <person name="Powell A.J."/>
            <person name="Barry K."/>
            <person name="Miller A.N."/>
            <person name="Grigoriev I.V."/>
            <person name="Debuchy R."/>
            <person name="Gladieux P."/>
            <person name="Thoren M.H."/>
            <person name="Johannesson H."/>
        </authorList>
    </citation>
    <scope>NUCLEOTIDE SEQUENCE</scope>
    <source>
        <strain evidence="3">CBS 141.50</strain>
    </source>
</reference>
<protein>
    <submittedName>
        <fullName evidence="3">Uncharacterized protein</fullName>
    </submittedName>
</protein>
<keyword evidence="2" id="KW-1133">Transmembrane helix</keyword>
<keyword evidence="2" id="KW-0812">Transmembrane</keyword>
<dbReference type="AlphaFoldDB" id="A0AAN6ZL98"/>
<evidence type="ECO:0000256" key="1">
    <source>
        <dbReference type="SAM" id="MobiDB-lite"/>
    </source>
</evidence>
<feature type="region of interest" description="Disordered" evidence="1">
    <location>
        <begin position="1"/>
        <end position="37"/>
    </location>
</feature>
<comment type="caution">
    <text evidence="3">The sequence shown here is derived from an EMBL/GenBank/DDBJ whole genome shotgun (WGS) entry which is preliminary data.</text>
</comment>
<proteinExistence type="predicted"/>
<dbReference type="Proteomes" id="UP001302676">
    <property type="component" value="Unassembled WGS sequence"/>
</dbReference>
<keyword evidence="2" id="KW-0472">Membrane</keyword>
<dbReference type="RefSeq" id="XP_062635429.1">
    <property type="nucleotide sequence ID" value="XM_062777770.1"/>
</dbReference>
<evidence type="ECO:0000256" key="2">
    <source>
        <dbReference type="SAM" id="Phobius"/>
    </source>
</evidence>
<evidence type="ECO:0000313" key="3">
    <source>
        <dbReference type="EMBL" id="KAK4142058.1"/>
    </source>
</evidence>
<organism evidence="3 4">
    <name type="scientific">Dichotomopilus funicola</name>
    <dbReference type="NCBI Taxonomy" id="1934379"/>
    <lineage>
        <taxon>Eukaryota</taxon>
        <taxon>Fungi</taxon>
        <taxon>Dikarya</taxon>
        <taxon>Ascomycota</taxon>
        <taxon>Pezizomycotina</taxon>
        <taxon>Sordariomycetes</taxon>
        <taxon>Sordariomycetidae</taxon>
        <taxon>Sordariales</taxon>
        <taxon>Chaetomiaceae</taxon>
        <taxon>Dichotomopilus</taxon>
    </lineage>
</organism>
<evidence type="ECO:0000313" key="4">
    <source>
        <dbReference type="Proteomes" id="UP001302676"/>
    </source>
</evidence>
<gene>
    <name evidence="3" type="ORF">C8A04DRAFT_13579</name>
</gene>
<keyword evidence="4" id="KW-1185">Reference proteome</keyword>
<dbReference type="EMBL" id="MU853602">
    <property type="protein sequence ID" value="KAK4142058.1"/>
    <property type="molecule type" value="Genomic_DNA"/>
</dbReference>
<name>A0AAN6ZL98_9PEZI</name>